<dbReference type="GO" id="GO:0016787">
    <property type="term" value="F:hydrolase activity"/>
    <property type="evidence" value="ECO:0007669"/>
    <property type="project" value="UniProtKB-KW"/>
</dbReference>
<organism evidence="1 2">
    <name type="scientific">Mycena venus</name>
    <dbReference type="NCBI Taxonomy" id="2733690"/>
    <lineage>
        <taxon>Eukaryota</taxon>
        <taxon>Fungi</taxon>
        <taxon>Dikarya</taxon>
        <taxon>Basidiomycota</taxon>
        <taxon>Agaricomycotina</taxon>
        <taxon>Agaricomycetes</taxon>
        <taxon>Agaricomycetidae</taxon>
        <taxon>Agaricales</taxon>
        <taxon>Marasmiineae</taxon>
        <taxon>Mycenaceae</taxon>
        <taxon>Mycena</taxon>
    </lineage>
</organism>
<dbReference type="EMBL" id="JACAZI010000005">
    <property type="protein sequence ID" value="KAF7360505.1"/>
    <property type="molecule type" value="Genomic_DNA"/>
</dbReference>
<keyword evidence="1" id="KW-0378">Hydrolase</keyword>
<dbReference type="AlphaFoldDB" id="A0A8H7D3V9"/>
<sequence length="341" mass="38031">MSLCREHIDIAPGQSYPFHVLATKYTYEGNPCSAGITLVLTHSLGVHMETWEITIAHLFKLSTSPSSGIKLREIFSIESPNHGRSAVVNAEEIAKHPRNDWTREYARAVQRFLVTMMAAESRTNFVSWNLIGVSHSVGAAALFIAAEALPAIRFQSMITFEPGMTSKDSPHRHRSNQAAIAWAWLRPDVWRSRKAAKKELAASPMYSTWDSRVFDLFIEHGLVDHPAAKDPPPYTFPGVMTALSKEHHARSFQSDDLVVDGINSYAAVTKKIPVHVVWGRIHELANQELKDFMADASAGRAPASVSYIEGASHMVIQQKPEKAAEVIYSIILSDSRRMFRL</sequence>
<dbReference type="OrthoDB" id="94039at2759"/>
<protein>
    <submittedName>
        <fullName evidence="1">Abhydrolase domain-containing protein mpaH</fullName>
    </submittedName>
</protein>
<dbReference type="SUPFAM" id="SSF53474">
    <property type="entry name" value="alpha/beta-Hydrolases"/>
    <property type="match status" value="1"/>
</dbReference>
<dbReference type="InterPro" id="IPR029058">
    <property type="entry name" value="AB_hydrolase_fold"/>
</dbReference>
<comment type="caution">
    <text evidence="1">The sequence shown here is derived from an EMBL/GenBank/DDBJ whole genome shotgun (WGS) entry which is preliminary data.</text>
</comment>
<proteinExistence type="predicted"/>
<evidence type="ECO:0000313" key="2">
    <source>
        <dbReference type="Proteomes" id="UP000620124"/>
    </source>
</evidence>
<gene>
    <name evidence="1" type="ORF">MVEN_00781300</name>
</gene>
<keyword evidence="2" id="KW-1185">Reference proteome</keyword>
<dbReference type="Proteomes" id="UP000620124">
    <property type="component" value="Unassembled WGS sequence"/>
</dbReference>
<accession>A0A8H7D3V9</accession>
<dbReference type="Gene3D" id="3.40.50.1820">
    <property type="entry name" value="alpha/beta hydrolase"/>
    <property type="match status" value="1"/>
</dbReference>
<evidence type="ECO:0000313" key="1">
    <source>
        <dbReference type="EMBL" id="KAF7360505.1"/>
    </source>
</evidence>
<name>A0A8H7D3V9_9AGAR</name>
<reference evidence="1" key="1">
    <citation type="submission" date="2020-05" db="EMBL/GenBank/DDBJ databases">
        <title>Mycena genomes resolve the evolution of fungal bioluminescence.</title>
        <authorList>
            <person name="Tsai I.J."/>
        </authorList>
    </citation>
    <scope>NUCLEOTIDE SEQUENCE</scope>
    <source>
        <strain evidence="1">CCC161011</strain>
    </source>
</reference>